<dbReference type="EMBL" id="JANIIC010000063">
    <property type="protein sequence ID" value="MCQ8834816.1"/>
    <property type="molecule type" value="Genomic_DNA"/>
</dbReference>
<sequence length="173" mass="19294">MTAPYSPVYQAYYTRMPWQLFSGVGWKRLVAFRADESGVTLGGPVTRYRRFTAVVPWRDIEAVVLWSTKKTMERPIRRIGLKLRQGVPDPPGPNHGLTPQLSAGIAPHIEHEVVRNSRFIALWKVDHALLATAMQAFAPQVQLRVHPVHKVVPQGPGTRLGNDSGGSIFDILP</sequence>
<dbReference type="Proteomes" id="UP001142400">
    <property type="component" value="Unassembled WGS sequence"/>
</dbReference>
<protein>
    <submittedName>
        <fullName evidence="2">Uncharacterized protein</fullName>
    </submittedName>
</protein>
<evidence type="ECO:0000313" key="3">
    <source>
        <dbReference type="Proteomes" id="UP001142400"/>
    </source>
</evidence>
<accession>A0A9X2M4B7</accession>
<comment type="caution">
    <text evidence="2">The sequence shown here is derived from an EMBL/GenBank/DDBJ whole genome shotgun (WGS) entry which is preliminary data.</text>
</comment>
<reference evidence="2" key="1">
    <citation type="submission" date="2022-06" db="EMBL/GenBank/DDBJ databases">
        <title>WGS of actinobacteria.</title>
        <authorList>
            <person name="Thawai C."/>
        </authorList>
    </citation>
    <scope>NUCLEOTIDE SEQUENCE</scope>
    <source>
        <strain evidence="2">DSM 42010</strain>
    </source>
</reference>
<evidence type="ECO:0000256" key="1">
    <source>
        <dbReference type="SAM" id="MobiDB-lite"/>
    </source>
</evidence>
<gene>
    <name evidence="2" type="ORF">NQU54_38600</name>
</gene>
<name>A0A9X2M4B7_STRMQ</name>
<keyword evidence="3" id="KW-1185">Reference proteome</keyword>
<feature type="region of interest" description="Disordered" evidence="1">
    <location>
        <begin position="154"/>
        <end position="173"/>
    </location>
</feature>
<dbReference type="AlphaFoldDB" id="A0A9X2M4B7"/>
<evidence type="ECO:0000313" key="2">
    <source>
        <dbReference type="EMBL" id="MCQ8834816.1"/>
    </source>
</evidence>
<dbReference type="RefSeq" id="WP_257635058.1">
    <property type="nucleotide sequence ID" value="NZ_JANIIC010000063.1"/>
</dbReference>
<organism evidence="2 3">
    <name type="scientific">Streptomyces malaysiensis subsp. samsunensis</name>
    <dbReference type="NCBI Taxonomy" id="459658"/>
    <lineage>
        <taxon>Bacteria</taxon>
        <taxon>Bacillati</taxon>
        <taxon>Actinomycetota</taxon>
        <taxon>Actinomycetes</taxon>
        <taxon>Kitasatosporales</taxon>
        <taxon>Streptomycetaceae</taxon>
        <taxon>Streptomyces</taxon>
        <taxon>Streptomyces violaceusniger group</taxon>
    </lineage>
</organism>
<proteinExistence type="predicted"/>